<evidence type="ECO:0000313" key="2">
    <source>
        <dbReference type="Proteomes" id="UP001054837"/>
    </source>
</evidence>
<keyword evidence="2" id="KW-1185">Reference proteome</keyword>
<name>A0AAV4Q446_9ARAC</name>
<dbReference type="Proteomes" id="UP001054837">
    <property type="component" value="Unassembled WGS sequence"/>
</dbReference>
<gene>
    <name evidence="1" type="ORF">CDAR_397021</name>
</gene>
<sequence length="164" mass="18605">MKLQRSEAKRLSASNLLSQRGRPDNVPCLLTELTPVVPLAERIIENARYPRIILSNFTKPPGAFFIHYEVLQTNAHPFFLSGPLISPTTTTCPAEIQRAELTRWPQQVVINEETGKCKERGRVDSRMYHTRSYRGLPRKFRVHFSAAPLLCGKFIGFQVLAAVD</sequence>
<dbReference type="AlphaFoldDB" id="A0AAV4Q446"/>
<accession>A0AAV4Q446</accession>
<comment type="caution">
    <text evidence="1">The sequence shown here is derived from an EMBL/GenBank/DDBJ whole genome shotgun (WGS) entry which is preliminary data.</text>
</comment>
<dbReference type="EMBL" id="BPLQ01003967">
    <property type="protein sequence ID" value="GIY04718.1"/>
    <property type="molecule type" value="Genomic_DNA"/>
</dbReference>
<evidence type="ECO:0000313" key="1">
    <source>
        <dbReference type="EMBL" id="GIY04718.1"/>
    </source>
</evidence>
<protein>
    <submittedName>
        <fullName evidence="1">Uncharacterized protein</fullName>
    </submittedName>
</protein>
<reference evidence="1 2" key="1">
    <citation type="submission" date="2021-06" db="EMBL/GenBank/DDBJ databases">
        <title>Caerostris darwini draft genome.</title>
        <authorList>
            <person name="Kono N."/>
            <person name="Arakawa K."/>
        </authorList>
    </citation>
    <scope>NUCLEOTIDE SEQUENCE [LARGE SCALE GENOMIC DNA]</scope>
</reference>
<organism evidence="1 2">
    <name type="scientific">Caerostris darwini</name>
    <dbReference type="NCBI Taxonomy" id="1538125"/>
    <lineage>
        <taxon>Eukaryota</taxon>
        <taxon>Metazoa</taxon>
        <taxon>Ecdysozoa</taxon>
        <taxon>Arthropoda</taxon>
        <taxon>Chelicerata</taxon>
        <taxon>Arachnida</taxon>
        <taxon>Araneae</taxon>
        <taxon>Araneomorphae</taxon>
        <taxon>Entelegynae</taxon>
        <taxon>Araneoidea</taxon>
        <taxon>Araneidae</taxon>
        <taxon>Caerostris</taxon>
    </lineage>
</organism>
<proteinExistence type="predicted"/>